<reference evidence="3" key="4">
    <citation type="journal article" date="2015" name="G3 (Bethesda)">
        <title>Genome sequences of three phytopathogenic species of the Magnaporthaceae family of fungi.</title>
        <authorList>
            <person name="Okagaki L.H."/>
            <person name="Nunes C.C."/>
            <person name="Sailsbery J."/>
            <person name="Clay B."/>
            <person name="Brown D."/>
            <person name="John T."/>
            <person name="Oh Y."/>
            <person name="Young N."/>
            <person name="Fitzgerald M."/>
            <person name="Haas B.J."/>
            <person name="Zeng Q."/>
            <person name="Young S."/>
            <person name="Adiconis X."/>
            <person name="Fan L."/>
            <person name="Levin J.Z."/>
            <person name="Mitchell T.K."/>
            <person name="Okubara P.A."/>
            <person name="Farman M.L."/>
            <person name="Kohn L.M."/>
            <person name="Birren B."/>
            <person name="Ma L.-J."/>
            <person name="Dean R.A."/>
        </authorList>
    </citation>
    <scope>NUCLEOTIDE SEQUENCE</scope>
    <source>
        <strain evidence="3">R3-111a-1</strain>
    </source>
</reference>
<keyword evidence="1" id="KW-0732">Signal</keyword>
<organism evidence="2">
    <name type="scientific">Gaeumannomyces tritici (strain R3-111a-1)</name>
    <name type="common">Wheat and barley take-all root rot fungus</name>
    <name type="synonym">Gaeumannomyces graminis var. tritici</name>
    <dbReference type="NCBI Taxonomy" id="644352"/>
    <lineage>
        <taxon>Eukaryota</taxon>
        <taxon>Fungi</taxon>
        <taxon>Dikarya</taxon>
        <taxon>Ascomycota</taxon>
        <taxon>Pezizomycotina</taxon>
        <taxon>Sordariomycetes</taxon>
        <taxon>Sordariomycetidae</taxon>
        <taxon>Magnaporthales</taxon>
        <taxon>Magnaporthaceae</taxon>
        <taxon>Gaeumannomyces</taxon>
    </lineage>
</organism>
<reference evidence="2" key="3">
    <citation type="submission" date="2010-09" db="EMBL/GenBank/DDBJ databases">
        <title>Annotation of Gaeumannomyces graminis var. tritici R3-111a-1.</title>
        <authorList>
            <consortium name="The Broad Institute Genome Sequencing Platform"/>
            <person name="Ma L.-J."/>
            <person name="Dead R."/>
            <person name="Young S.K."/>
            <person name="Zeng Q."/>
            <person name="Gargeya S."/>
            <person name="Fitzgerald M."/>
            <person name="Haas B."/>
            <person name="Abouelleil A."/>
            <person name="Alvarado L."/>
            <person name="Arachchi H.M."/>
            <person name="Berlin A."/>
            <person name="Brown A."/>
            <person name="Chapman S.B."/>
            <person name="Chen Z."/>
            <person name="Dunbar C."/>
            <person name="Freedman E."/>
            <person name="Gearin G."/>
            <person name="Gellesch M."/>
            <person name="Goldberg J."/>
            <person name="Griggs A."/>
            <person name="Gujja S."/>
            <person name="Heiman D."/>
            <person name="Howarth C."/>
            <person name="Larson L."/>
            <person name="Lui A."/>
            <person name="MacDonald P.J.P."/>
            <person name="Mehta T."/>
            <person name="Montmayeur A."/>
            <person name="Murphy C."/>
            <person name="Neiman D."/>
            <person name="Pearson M."/>
            <person name="Priest M."/>
            <person name="Roberts A."/>
            <person name="Saif S."/>
            <person name="Shea T."/>
            <person name="Shenoy N."/>
            <person name="Sisk P."/>
            <person name="Stolte C."/>
            <person name="Sykes S."/>
            <person name="Yandava C."/>
            <person name="Wortman J."/>
            <person name="Nusbaum C."/>
            <person name="Birren B."/>
        </authorList>
    </citation>
    <scope>NUCLEOTIDE SEQUENCE</scope>
    <source>
        <strain evidence="2">R3-111a-1</strain>
    </source>
</reference>
<accession>J3PFX9</accession>
<dbReference type="InterPro" id="IPR029063">
    <property type="entry name" value="SAM-dependent_MTases_sf"/>
</dbReference>
<dbReference type="Gene3D" id="3.40.50.150">
    <property type="entry name" value="Vaccinia Virus protein VP39"/>
    <property type="match status" value="1"/>
</dbReference>
<feature type="chain" id="PRO_5015095306" evidence="1">
    <location>
        <begin position="19"/>
        <end position="471"/>
    </location>
</feature>
<dbReference type="VEuPathDB" id="FungiDB:GGTG_12404"/>
<feature type="signal peptide" evidence="1">
    <location>
        <begin position="1"/>
        <end position="18"/>
    </location>
</feature>
<evidence type="ECO:0000313" key="4">
    <source>
        <dbReference type="Proteomes" id="UP000006039"/>
    </source>
</evidence>
<dbReference type="OrthoDB" id="978at2759"/>
<protein>
    <submittedName>
        <fullName evidence="2 3">Uncharacterized protein</fullName>
    </submittedName>
</protein>
<dbReference type="SUPFAM" id="SSF53335">
    <property type="entry name" value="S-adenosyl-L-methionine-dependent methyltransferases"/>
    <property type="match status" value="1"/>
</dbReference>
<keyword evidence="4" id="KW-1185">Reference proteome</keyword>
<dbReference type="Pfam" id="PF07942">
    <property type="entry name" value="CARME"/>
    <property type="match status" value="1"/>
</dbReference>
<proteinExistence type="predicted"/>
<dbReference type="InterPro" id="IPR012901">
    <property type="entry name" value="CARME"/>
</dbReference>
<evidence type="ECO:0000313" key="2">
    <source>
        <dbReference type="EMBL" id="EJT70231.1"/>
    </source>
</evidence>
<dbReference type="RefSeq" id="XP_009228565.1">
    <property type="nucleotide sequence ID" value="XM_009230301.1"/>
</dbReference>
<sequence length="471" mass="51696">MRLSPWLLVRFVAHSSLAALATLTGAVAQAAAPADGPDHLGRMHLPDPGALPAVSTVLDAGHDTQNSSARHAEEKTRLLRRLDKTHGEAWDTTHPRARLLDALHAYSRYGERTRADLARWRALYGNVPVQQRLVLEAAVGYSHKLDEAEALISRNEALCARIVAAALEYYGVEERELHAHARAAEKAGRTPDRTSVSQALKHYVRDWSVEGRSERDNAFPCIHAVLRELFPDRTGRLVRVLLPGAGLGRLGHEIAGLGGFEVTNNEWSAYMAVAYRFLEAHPAKESNSLHPFVDGWSHHATTENMFRSVSFPDVAVDAGSVVLVEGDFTAVFHAEKASATRRARGAAAGPGTVESGETFDTVVTHFFIDTARNLMAYLDTIYALLRPGGYWVNLGPLLYGTGPWVQLSLDEVVRVVKAMGFEFVPVPEECGDLTLEGELARGRTAVYGFDDRALTRNAYQAQTWAARKVTH</sequence>
<dbReference type="eggNOG" id="KOG2798">
    <property type="taxonomic scope" value="Eukaryota"/>
</dbReference>
<reference evidence="4" key="1">
    <citation type="submission" date="2010-07" db="EMBL/GenBank/DDBJ databases">
        <title>The genome sequence of Gaeumannomyces graminis var. tritici strain R3-111a-1.</title>
        <authorList>
            <consortium name="The Broad Institute Genome Sequencing Platform"/>
            <person name="Ma L.-J."/>
            <person name="Dead R."/>
            <person name="Young S."/>
            <person name="Zeng Q."/>
            <person name="Koehrsen M."/>
            <person name="Alvarado L."/>
            <person name="Berlin A."/>
            <person name="Chapman S.B."/>
            <person name="Chen Z."/>
            <person name="Freedman E."/>
            <person name="Gellesch M."/>
            <person name="Goldberg J."/>
            <person name="Griggs A."/>
            <person name="Gujja S."/>
            <person name="Heilman E.R."/>
            <person name="Heiman D."/>
            <person name="Hepburn T."/>
            <person name="Howarth C."/>
            <person name="Jen D."/>
            <person name="Larson L."/>
            <person name="Mehta T."/>
            <person name="Neiman D."/>
            <person name="Pearson M."/>
            <person name="Roberts A."/>
            <person name="Saif S."/>
            <person name="Shea T."/>
            <person name="Shenoy N."/>
            <person name="Sisk P."/>
            <person name="Stolte C."/>
            <person name="Sykes S."/>
            <person name="Walk T."/>
            <person name="White J."/>
            <person name="Yandava C."/>
            <person name="Haas B."/>
            <person name="Nusbaum C."/>
            <person name="Birren B."/>
        </authorList>
    </citation>
    <scope>NUCLEOTIDE SEQUENCE [LARGE SCALE GENOMIC DNA]</scope>
    <source>
        <strain evidence="4">R3-111a-1</strain>
    </source>
</reference>
<dbReference type="GeneID" id="20352862"/>
<dbReference type="EnsemblFungi" id="EJT70231">
    <property type="protein sequence ID" value="EJT70231"/>
    <property type="gene ID" value="GGTG_12404"/>
</dbReference>
<dbReference type="SMART" id="SM01296">
    <property type="entry name" value="N2227"/>
    <property type="match status" value="1"/>
</dbReference>
<dbReference type="PANTHER" id="PTHR12303">
    <property type="entry name" value="CARNOSINE N-METHYLTRANSFERASE"/>
    <property type="match status" value="1"/>
</dbReference>
<dbReference type="HOGENOM" id="CLU_030612_2_0_1"/>
<dbReference type="AlphaFoldDB" id="J3PFX9"/>
<dbReference type="EMBL" id="GL385402">
    <property type="protein sequence ID" value="EJT70231.1"/>
    <property type="molecule type" value="Genomic_DNA"/>
</dbReference>
<reference evidence="2" key="2">
    <citation type="submission" date="2010-07" db="EMBL/GenBank/DDBJ databases">
        <authorList>
            <consortium name="The Broad Institute Genome Sequencing Platform"/>
            <consortium name="Broad Institute Genome Sequencing Center for Infectious Disease"/>
            <person name="Ma L.-J."/>
            <person name="Dead R."/>
            <person name="Young S."/>
            <person name="Zeng Q."/>
            <person name="Koehrsen M."/>
            <person name="Alvarado L."/>
            <person name="Berlin A."/>
            <person name="Chapman S.B."/>
            <person name="Chen Z."/>
            <person name="Freedman E."/>
            <person name="Gellesch M."/>
            <person name="Goldberg J."/>
            <person name="Griggs A."/>
            <person name="Gujja S."/>
            <person name="Heilman E.R."/>
            <person name="Heiman D."/>
            <person name="Hepburn T."/>
            <person name="Howarth C."/>
            <person name="Jen D."/>
            <person name="Larson L."/>
            <person name="Mehta T."/>
            <person name="Neiman D."/>
            <person name="Pearson M."/>
            <person name="Roberts A."/>
            <person name="Saif S."/>
            <person name="Shea T."/>
            <person name="Shenoy N."/>
            <person name="Sisk P."/>
            <person name="Stolte C."/>
            <person name="Sykes S."/>
            <person name="Walk T."/>
            <person name="White J."/>
            <person name="Yandava C."/>
            <person name="Haas B."/>
            <person name="Nusbaum C."/>
            <person name="Birren B."/>
        </authorList>
    </citation>
    <scope>NUCLEOTIDE SEQUENCE</scope>
    <source>
        <strain evidence="2">R3-111a-1</strain>
    </source>
</reference>
<dbReference type="STRING" id="644352.J3PFX9"/>
<gene>
    <name evidence="3" type="primary">20352862</name>
    <name evidence="2" type="ORF">GGTG_12404</name>
</gene>
<dbReference type="PANTHER" id="PTHR12303:SF13">
    <property type="match status" value="1"/>
</dbReference>
<name>J3PFX9_GAET3</name>
<dbReference type="Proteomes" id="UP000006039">
    <property type="component" value="Unassembled WGS sequence"/>
</dbReference>
<dbReference type="GO" id="GO:0008757">
    <property type="term" value="F:S-adenosylmethionine-dependent methyltransferase activity"/>
    <property type="evidence" value="ECO:0007669"/>
    <property type="project" value="InterPro"/>
</dbReference>
<evidence type="ECO:0000313" key="3">
    <source>
        <dbReference type="EnsemblFungi" id="EJT70231"/>
    </source>
</evidence>
<evidence type="ECO:0000256" key="1">
    <source>
        <dbReference type="SAM" id="SignalP"/>
    </source>
</evidence>
<reference evidence="3" key="5">
    <citation type="submission" date="2018-04" db="UniProtKB">
        <authorList>
            <consortium name="EnsemblFungi"/>
        </authorList>
    </citation>
    <scope>IDENTIFICATION</scope>
    <source>
        <strain evidence="3">R3-111a-1</strain>
    </source>
</reference>